<reference evidence="3" key="1">
    <citation type="submission" date="2016-10" db="EMBL/GenBank/DDBJ databases">
        <authorList>
            <person name="Varghese N."/>
            <person name="Submissions S."/>
        </authorList>
    </citation>
    <scope>NUCLEOTIDE SEQUENCE [LARGE SCALE GENOMIC DNA]</scope>
    <source>
        <strain evidence="3">DSM 17616</strain>
    </source>
</reference>
<dbReference type="PANTHER" id="PTHR37844">
    <property type="entry name" value="SER/THR PROTEIN PHOSPHATASE SUPERFAMILY (AFU_ORTHOLOGUE AFUA_1G14840)"/>
    <property type="match status" value="1"/>
</dbReference>
<dbReference type="Pfam" id="PF00149">
    <property type="entry name" value="Metallophos"/>
    <property type="match status" value="1"/>
</dbReference>
<dbReference type="PANTHER" id="PTHR37844:SF2">
    <property type="entry name" value="SER_THR PROTEIN PHOSPHATASE SUPERFAMILY (AFU_ORTHOLOGUE AFUA_1G14840)"/>
    <property type="match status" value="1"/>
</dbReference>
<gene>
    <name evidence="2" type="ORF">SAMN05660691_00005</name>
</gene>
<evidence type="ECO:0000313" key="3">
    <source>
        <dbReference type="Proteomes" id="UP000199371"/>
    </source>
</evidence>
<dbReference type="GO" id="GO:0016787">
    <property type="term" value="F:hydrolase activity"/>
    <property type="evidence" value="ECO:0007669"/>
    <property type="project" value="InterPro"/>
</dbReference>
<dbReference type="InterPro" id="IPR029052">
    <property type="entry name" value="Metallo-depent_PP-like"/>
</dbReference>
<evidence type="ECO:0000313" key="2">
    <source>
        <dbReference type="EMBL" id="SEH54411.1"/>
    </source>
</evidence>
<organism evidence="2 3">
    <name type="scientific">Rheinheimera pacifica</name>
    <dbReference type="NCBI Taxonomy" id="173990"/>
    <lineage>
        <taxon>Bacteria</taxon>
        <taxon>Pseudomonadati</taxon>
        <taxon>Pseudomonadota</taxon>
        <taxon>Gammaproteobacteria</taxon>
        <taxon>Chromatiales</taxon>
        <taxon>Chromatiaceae</taxon>
        <taxon>Rheinheimera</taxon>
    </lineage>
</organism>
<dbReference type="EMBL" id="FNXF01000001">
    <property type="protein sequence ID" value="SEH54411.1"/>
    <property type="molecule type" value="Genomic_DNA"/>
</dbReference>
<dbReference type="STRING" id="173990.SAMN05660691_00005"/>
<sequence length="248" mass="28279">MHIRLLSDIHIEFADFKASAAGADVVILAGDIYVGTKGIDWINAQAFDCPVIYVLGNHEYYSHKYPGLVAKMKLKAQNTNIFVLEKDSIALDGVRFHGATMWTDFNLFGTPELSGYACQQMMNDYRKIRREPSYSKLRAVDVSIIHLQSRRWLEESLKSSDCKTNVVVTHHAPSIHSIPERDREDKIAPAYASDLEAFIHNHQPDFWFHGHVHESANYNIGPCNVQCNPRGYIHHLNERFNSELLISI</sequence>
<dbReference type="AlphaFoldDB" id="A0A1H6J1I3"/>
<dbReference type="OrthoDB" id="356681at2"/>
<accession>A0A1H6J1I3</accession>
<protein>
    <submittedName>
        <fullName evidence="2">Predicted phosphoesterase</fullName>
    </submittedName>
</protein>
<name>A0A1H6J1I3_9GAMM</name>
<evidence type="ECO:0000259" key="1">
    <source>
        <dbReference type="Pfam" id="PF00149"/>
    </source>
</evidence>
<dbReference type="RefSeq" id="WP_092789847.1">
    <property type="nucleotide sequence ID" value="NZ_FNXF01000001.1"/>
</dbReference>
<dbReference type="Gene3D" id="3.60.21.10">
    <property type="match status" value="1"/>
</dbReference>
<feature type="domain" description="Calcineurin-like phosphoesterase" evidence="1">
    <location>
        <begin position="1"/>
        <end position="214"/>
    </location>
</feature>
<dbReference type="Proteomes" id="UP000199371">
    <property type="component" value="Unassembled WGS sequence"/>
</dbReference>
<proteinExistence type="predicted"/>
<dbReference type="SUPFAM" id="SSF56300">
    <property type="entry name" value="Metallo-dependent phosphatases"/>
    <property type="match status" value="1"/>
</dbReference>
<dbReference type="InterPro" id="IPR004843">
    <property type="entry name" value="Calcineurin-like_PHP"/>
</dbReference>
<keyword evidence="3" id="KW-1185">Reference proteome</keyword>